<feature type="transmembrane region" description="Helical" evidence="1">
    <location>
        <begin position="130"/>
        <end position="149"/>
    </location>
</feature>
<keyword evidence="3" id="KW-1185">Reference proteome</keyword>
<comment type="caution">
    <text evidence="2">The sequence shown here is derived from an EMBL/GenBank/DDBJ whole genome shotgun (WGS) entry which is preliminary data.</text>
</comment>
<feature type="transmembrane region" description="Helical" evidence="1">
    <location>
        <begin position="224"/>
        <end position="251"/>
    </location>
</feature>
<dbReference type="Proteomes" id="UP000597762">
    <property type="component" value="Unassembled WGS sequence"/>
</dbReference>
<name>A0A812EFD9_ACAPH</name>
<dbReference type="EMBL" id="CAHIKZ030005335">
    <property type="protein sequence ID" value="CAE1322671.1"/>
    <property type="molecule type" value="Genomic_DNA"/>
</dbReference>
<feature type="transmembrane region" description="Helical" evidence="1">
    <location>
        <begin position="169"/>
        <end position="191"/>
    </location>
</feature>
<evidence type="ECO:0000256" key="1">
    <source>
        <dbReference type="SAM" id="Phobius"/>
    </source>
</evidence>
<feature type="transmembrane region" description="Helical" evidence="1">
    <location>
        <begin position="62"/>
        <end position="89"/>
    </location>
</feature>
<organism evidence="2 3">
    <name type="scientific">Acanthosepion pharaonis</name>
    <name type="common">Pharaoh cuttlefish</name>
    <name type="synonym">Sepia pharaonis</name>
    <dbReference type="NCBI Taxonomy" id="158019"/>
    <lineage>
        <taxon>Eukaryota</taxon>
        <taxon>Metazoa</taxon>
        <taxon>Spiralia</taxon>
        <taxon>Lophotrochozoa</taxon>
        <taxon>Mollusca</taxon>
        <taxon>Cephalopoda</taxon>
        <taxon>Coleoidea</taxon>
        <taxon>Decapodiformes</taxon>
        <taxon>Sepiida</taxon>
        <taxon>Sepiina</taxon>
        <taxon>Sepiidae</taxon>
        <taxon>Acanthosepion</taxon>
    </lineage>
</organism>
<evidence type="ECO:0000313" key="2">
    <source>
        <dbReference type="EMBL" id="CAE1322671.1"/>
    </source>
</evidence>
<gene>
    <name evidence="2" type="ORF">SPHA_72590</name>
</gene>
<keyword evidence="1" id="KW-0812">Transmembrane</keyword>
<feature type="transmembrane region" description="Helical" evidence="1">
    <location>
        <begin position="101"/>
        <end position="118"/>
    </location>
</feature>
<evidence type="ECO:0000313" key="3">
    <source>
        <dbReference type="Proteomes" id="UP000597762"/>
    </source>
</evidence>
<sequence>MTTVNIINVYSIHDFAIFFFSVSSLQTPFFLHSLISVFLLYPTLLSFLSLSLSLSPHFFNSVFFFSSSLFSLSFSLSPFPLLLLCSLFLFPPFFQSSHLPFYFSFATLSLFPVSSVYFPSTSSFLHHPLIVLLSFFGSLSLPFFLSLSLQSHVFVPSPRSPFFDAFPFFLSLPIFFFLSLFLLQAFFLFCFSSSLPPIFLVLLFLFILPIFLFITLNYGYSIPIALFLLICPFLSFSLSLSLSLPCFLCFFLSSASTFSPLSFSSPSLFLLFSVCLVFRTSLSLNPFLTFLPNRAIF</sequence>
<feature type="transmembrane region" description="Helical" evidence="1">
    <location>
        <begin position="29"/>
        <end position="50"/>
    </location>
</feature>
<keyword evidence="1" id="KW-0472">Membrane</keyword>
<accession>A0A812EFD9</accession>
<reference evidence="2" key="1">
    <citation type="submission" date="2021-01" db="EMBL/GenBank/DDBJ databases">
        <authorList>
            <person name="Li R."/>
            <person name="Bekaert M."/>
        </authorList>
    </citation>
    <scope>NUCLEOTIDE SEQUENCE</scope>
    <source>
        <strain evidence="2">Farmed</strain>
    </source>
</reference>
<dbReference type="AlphaFoldDB" id="A0A812EFD9"/>
<proteinExistence type="predicted"/>
<keyword evidence="1" id="KW-1133">Transmembrane helix</keyword>
<protein>
    <submittedName>
        <fullName evidence="2">Uncharacterized protein</fullName>
    </submittedName>
</protein>
<feature type="transmembrane region" description="Helical" evidence="1">
    <location>
        <begin position="263"/>
        <end position="282"/>
    </location>
</feature>
<feature type="transmembrane region" description="Helical" evidence="1">
    <location>
        <begin position="198"/>
        <end position="218"/>
    </location>
</feature>